<dbReference type="RefSeq" id="WP_377424560.1">
    <property type="nucleotide sequence ID" value="NZ_JBHSPR010000018.1"/>
</dbReference>
<keyword evidence="1" id="KW-0805">Transcription regulation</keyword>
<dbReference type="Gene3D" id="1.10.10.10">
    <property type="entry name" value="Winged helix-like DNA-binding domain superfamily/Winged helix DNA-binding domain"/>
    <property type="match status" value="1"/>
</dbReference>
<evidence type="ECO:0000256" key="2">
    <source>
        <dbReference type="ARBA" id="ARBA00023163"/>
    </source>
</evidence>
<organism evidence="3 4">
    <name type="scientific">Plantactinospora solaniradicis</name>
    <dbReference type="NCBI Taxonomy" id="1723736"/>
    <lineage>
        <taxon>Bacteria</taxon>
        <taxon>Bacillati</taxon>
        <taxon>Actinomycetota</taxon>
        <taxon>Actinomycetes</taxon>
        <taxon>Micromonosporales</taxon>
        <taxon>Micromonosporaceae</taxon>
        <taxon>Plantactinospora</taxon>
    </lineage>
</organism>
<dbReference type="SUPFAM" id="SSF46894">
    <property type="entry name" value="C-terminal effector domain of the bipartite response regulators"/>
    <property type="match status" value="1"/>
</dbReference>
<evidence type="ECO:0008006" key="5">
    <source>
        <dbReference type="Google" id="ProtNLM"/>
    </source>
</evidence>
<keyword evidence="2" id="KW-0804">Transcription</keyword>
<dbReference type="SUPFAM" id="SSF55781">
    <property type="entry name" value="GAF domain-like"/>
    <property type="match status" value="1"/>
</dbReference>
<dbReference type="InterPro" id="IPR036388">
    <property type="entry name" value="WH-like_DNA-bd_sf"/>
</dbReference>
<dbReference type="Gene3D" id="3.30.450.40">
    <property type="match status" value="1"/>
</dbReference>
<proteinExistence type="predicted"/>
<reference evidence="4" key="1">
    <citation type="journal article" date="2019" name="Int. J. Syst. Evol. Microbiol.">
        <title>The Global Catalogue of Microorganisms (GCM) 10K type strain sequencing project: providing services to taxonomists for standard genome sequencing and annotation.</title>
        <authorList>
            <consortium name="The Broad Institute Genomics Platform"/>
            <consortium name="The Broad Institute Genome Sequencing Center for Infectious Disease"/>
            <person name="Wu L."/>
            <person name="Ma J."/>
        </authorList>
    </citation>
    <scope>NUCLEOTIDE SEQUENCE [LARGE SCALE GENOMIC DNA]</scope>
    <source>
        <strain evidence="4">ZS-35-S2</strain>
    </source>
</reference>
<evidence type="ECO:0000313" key="3">
    <source>
        <dbReference type="EMBL" id="MFC6018825.1"/>
    </source>
</evidence>
<dbReference type="Proteomes" id="UP001596203">
    <property type="component" value="Unassembled WGS sequence"/>
</dbReference>
<dbReference type="InterPro" id="IPR016032">
    <property type="entry name" value="Sig_transdc_resp-reg_C-effctor"/>
</dbReference>
<evidence type="ECO:0000256" key="1">
    <source>
        <dbReference type="ARBA" id="ARBA00023015"/>
    </source>
</evidence>
<dbReference type="InterPro" id="IPR029016">
    <property type="entry name" value="GAF-like_dom_sf"/>
</dbReference>
<comment type="caution">
    <text evidence="3">The sequence shown here is derived from an EMBL/GenBank/DDBJ whole genome shotgun (WGS) entry which is preliminary data.</text>
</comment>
<evidence type="ECO:0000313" key="4">
    <source>
        <dbReference type="Proteomes" id="UP001596203"/>
    </source>
</evidence>
<accession>A0ABW1KBB6</accession>
<dbReference type="EMBL" id="JBHSPR010000018">
    <property type="protein sequence ID" value="MFC6018825.1"/>
    <property type="molecule type" value="Genomic_DNA"/>
</dbReference>
<gene>
    <name evidence="3" type="ORF">ACFP2T_21765</name>
</gene>
<protein>
    <recommendedName>
        <fullName evidence="5">HTH luxR-type domain-containing protein</fullName>
    </recommendedName>
</protein>
<keyword evidence="4" id="KW-1185">Reference proteome</keyword>
<sequence length="338" mass="36919">MRRLPPSASGVARELAGIAAAPNLGDQAEESLALIHRVFPFQAAWLGLRDDEHSRYIGLATTGYDDRTRRYFGTPELADQIDLCGLSETPAPQSARDSPVPLDELPVWPEYYRPAGFRGGLAVGLFTRDRRHLGVLVFNTEKWDHPTNEERDLIGVLASRIATLVDPIRSVAMLARIVRDAVGGVVLTRDGTAVPLPGLREHALLAPGSALLTTAARQHALGNGGGSFLWPVRPHTCNDEKDEFIRVVVLACPPEPSHLVALVLVSVVPSGRPVLSRDELMILGMLLEGWSDQRIAVAMDLPARAVAEMTHRLTMRLGAPDLHTALLRAARWGWFIPH</sequence>
<name>A0ABW1KBB6_9ACTN</name>